<keyword evidence="1" id="KW-0812">Transmembrane</keyword>
<evidence type="ECO:0000259" key="4">
    <source>
        <dbReference type="Pfam" id="PF16344"/>
    </source>
</evidence>
<dbReference type="PANTHER" id="PTHR30273:SF2">
    <property type="entry name" value="PROTEIN FECR"/>
    <property type="match status" value="1"/>
</dbReference>
<proteinExistence type="predicted"/>
<dbReference type="Pfam" id="PF04773">
    <property type="entry name" value="FecR"/>
    <property type="match status" value="1"/>
</dbReference>
<keyword evidence="1" id="KW-0472">Membrane</keyword>
<dbReference type="PANTHER" id="PTHR30273">
    <property type="entry name" value="PERIPLASMIC SIGNAL SENSOR AND SIGMA FACTOR ACTIVATOR FECR-RELATED"/>
    <property type="match status" value="1"/>
</dbReference>
<sequence length="349" mass="38525">MTNGENIVSFPDRRVIEEEAAMWVAKMDTRDLIAAERQEFRNWLQKSPQHQEAIDRMAAIWSGSDILDDLNYEDTLEPAITGRQPQSRLIVWGMAVAASLLLAVTALLFNTSNPQAETGSSHYYTAVGELKTVTLVDGSSATLNTNSEIEVHYTPDTRTLELIRGEAHFKVAHDTSRPFLVYAGGSVVKAVGTAFSVFLREKNIEVTVDEGVVELLSAPETAQPINEKKGIPPAQNLTPIAALTVGQNAVFSTQIDHIEKLNQQTLDRKLLWREGFIAFAGEPLSEVIDNISRYTDVQIEIQDPSLKNTPIGGYFKVGDVDGMLEALENVFGVQVNRLDDKNITLTRAT</sequence>
<evidence type="ECO:0000259" key="3">
    <source>
        <dbReference type="Pfam" id="PF16220"/>
    </source>
</evidence>
<evidence type="ECO:0000313" key="6">
    <source>
        <dbReference type="Proteomes" id="UP001595444"/>
    </source>
</evidence>
<dbReference type="EMBL" id="JBHRSL010000010">
    <property type="protein sequence ID" value="MFC3052532.1"/>
    <property type="molecule type" value="Genomic_DNA"/>
</dbReference>
<evidence type="ECO:0000259" key="2">
    <source>
        <dbReference type="Pfam" id="PF04773"/>
    </source>
</evidence>
<keyword evidence="1" id="KW-1133">Transmembrane helix</keyword>
<dbReference type="Gene3D" id="2.60.120.1440">
    <property type="match status" value="1"/>
</dbReference>
<dbReference type="Pfam" id="PF16344">
    <property type="entry name" value="FecR_C"/>
    <property type="match status" value="1"/>
</dbReference>
<dbReference type="InterPro" id="IPR012373">
    <property type="entry name" value="Ferrdict_sens_TM"/>
</dbReference>
<evidence type="ECO:0000256" key="1">
    <source>
        <dbReference type="SAM" id="Phobius"/>
    </source>
</evidence>
<comment type="caution">
    <text evidence="5">The sequence shown here is derived from an EMBL/GenBank/DDBJ whole genome shotgun (WGS) entry which is preliminary data.</text>
</comment>
<dbReference type="RefSeq" id="WP_194213805.1">
    <property type="nucleotide sequence ID" value="NZ_CP061205.1"/>
</dbReference>
<dbReference type="InterPro" id="IPR032508">
    <property type="entry name" value="FecR_C"/>
</dbReference>
<organism evidence="5 6">
    <name type="scientific">Kordiimonas pumila</name>
    <dbReference type="NCBI Taxonomy" id="2161677"/>
    <lineage>
        <taxon>Bacteria</taxon>
        <taxon>Pseudomonadati</taxon>
        <taxon>Pseudomonadota</taxon>
        <taxon>Alphaproteobacteria</taxon>
        <taxon>Kordiimonadales</taxon>
        <taxon>Kordiimonadaceae</taxon>
        <taxon>Kordiimonas</taxon>
    </lineage>
</organism>
<protein>
    <submittedName>
        <fullName evidence="5">FecR family protein</fullName>
    </submittedName>
</protein>
<name>A0ABV7D5W1_9PROT</name>
<dbReference type="InterPro" id="IPR032623">
    <property type="entry name" value="FecR_N"/>
</dbReference>
<feature type="domain" description="FecR N-terminal" evidence="3">
    <location>
        <begin position="18"/>
        <end position="59"/>
    </location>
</feature>
<feature type="domain" description="Protein FecR C-terminal" evidence="4">
    <location>
        <begin position="278"/>
        <end position="344"/>
    </location>
</feature>
<reference evidence="6" key="1">
    <citation type="journal article" date="2019" name="Int. J. Syst. Evol. Microbiol.">
        <title>The Global Catalogue of Microorganisms (GCM) 10K type strain sequencing project: providing services to taxonomists for standard genome sequencing and annotation.</title>
        <authorList>
            <consortium name="The Broad Institute Genomics Platform"/>
            <consortium name="The Broad Institute Genome Sequencing Center for Infectious Disease"/>
            <person name="Wu L."/>
            <person name="Ma J."/>
        </authorList>
    </citation>
    <scope>NUCLEOTIDE SEQUENCE [LARGE SCALE GENOMIC DNA]</scope>
    <source>
        <strain evidence="6">KCTC 62164</strain>
    </source>
</reference>
<dbReference type="Pfam" id="PF16220">
    <property type="entry name" value="DUF4880"/>
    <property type="match status" value="1"/>
</dbReference>
<dbReference type="InterPro" id="IPR006860">
    <property type="entry name" value="FecR"/>
</dbReference>
<feature type="transmembrane region" description="Helical" evidence="1">
    <location>
        <begin position="89"/>
        <end position="109"/>
    </location>
</feature>
<dbReference type="Proteomes" id="UP001595444">
    <property type="component" value="Unassembled WGS sequence"/>
</dbReference>
<gene>
    <name evidence="5" type="ORF">ACFOKA_11520</name>
</gene>
<accession>A0ABV7D5W1</accession>
<dbReference type="PIRSF" id="PIRSF018266">
    <property type="entry name" value="FecR"/>
    <property type="match status" value="1"/>
</dbReference>
<feature type="domain" description="FecR protein" evidence="2">
    <location>
        <begin position="123"/>
        <end position="214"/>
    </location>
</feature>
<dbReference type="Gene3D" id="3.55.50.30">
    <property type="match status" value="1"/>
</dbReference>
<keyword evidence="6" id="KW-1185">Reference proteome</keyword>
<evidence type="ECO:0000313" key="5">
    <source>
        <dbReference type="EMBL" id="MFC3052532.1"/>
    </source>
</evidence>